<dbReference type="SUPFAM" id="SSF48726">
    <property type="entry name" value="Immunoglobulin"/>
    <property type="match status" value="1"/>
</dbReference>
<comment type="caution">
    <text evidence="3">The sequence shown here is derived from an EMBL/GenBank/DDBJ whole genome shotgun (WGS) entry which is preliminary data.</text>
</comment>
<dbReference type="Pfam" id="PF07679">
    <property type="entry name" value="I-set"/>
    <property type="match status" value="1"/>
</dbReference>
<dbReference type="PANTHER" id="PTHR45080">
    <property type="entry name" value="CONTACTIN 5"/>
    <property type="match status" value="1"/>
</dbReference>
<dbReference type="GO" id="GO:0050808">
    <property type="term" value="P:synapse organization"/>
    <property type="evidence" value="ECO:0007669"/>
    <property type="project" value="TreeGrafter"/>
</dbReference>
<dbReference type="GO" id="GO:0030424">
    <property type="term" value="C:axon"/>
    <property type="evidence" value="ECO:0007669"/>
    <property type="project" value="TreeGrafter"/>
</dbReference>
<dbReference type="PANTHER" id="PTHR45080:SF33">
    <property type="entry name" value="IG-LIKE DOMAIN-CONTAINING PROTEIN"/>
    <property type="match status" value="1"/>
</dbReference>
<protein>
    <recommendedName>
        <fullName evidence="2">Ig-like domain-containing protein</fullName>
    </recommendedName>
</protein>
<gene>
    <name evidence="3" type="ORF">J437_LFUL008598</name>
</gene>
<reference evidence="3" key="2">
    <citation type="submission" date="2017-10" db="EMBL/GenBank/DDBJ databases">
        <title>Ladona fulva Genome sequencing and assembly.</title>
        <authorList>
            <person name="Murali S."/>
            <person name="Richards S."/>
            <person name="Bandaranaike D."/>
            <person name="Bellair M."/>
            <person name="Blankenburg K."/>
            <person name="Chao H."/>
            <person name="Dinh H."/>
            <person name="Doddapaneni H."/>
            <person name="Dugan-Rocha S."/>
            <person name="Elkadiri S."/>
            <person name="Gnanaolivu R."/>
            <person name="Hernandez B."/>
            <person name="Skinner E."/>
            <person name="Javaid M."/>
            <person name="Lee S."/>
            <person name="Li M."/>
            <person name="Ming W."/>
            <person name="Munidasa M."/>
            <person name="Muniz J."/>
            <person name="Nguyen L."/>
            <person name="Hughes D."/>
            <person name="Osuji N."/>
            <person name="Pu L.-L."/>
            <person name="Puazo M."/>
            <person name="Qu C."/>
            <person name="Quiroz J."/>
            <person name="Raj R."/>
            <person name="Weissenberger G."/>
            <person name="Xin Y."/>
            <person name="Zou X."/>
            <person name="Han Y."/>
            <person name="Worley K."/>
            <person name="Muzny D."/>
            <person name="Gibbs R."/>
        </authorList>
    </citation>
    <scope>NUCLEOTIDE SEQUENCE</scope>
    <source>
        <strain evidence="3">Sampled in the wild</strain>
    </source>
</reference>
<dbReference type="InterPro" id="IPR007110">
    <property type="entry name" value="Ig-like_dom"/>
</dbReference>
<dbReference type="InterPro" id="IPR013098">
    <property type="entry name" value="Ig_I-set"/>
</dbReference>
<dbReference type="GO" id="GO:0008046">
    <property type="term" value="F:axon guidance receptor activity"/>
    <property type="evidence" value="ECO:0007669"/>
    <property type="project" value="TreeGrafter"/>
</dbReference>
<evidence type="ECO:0000259" key="2">
    <source>
        <dbReference type="PROSITE" id="PS50835"/>
    </source>
</evidence>
<reference evidence="3" key="1">
    <citation type="submission" date="2013-04" db="EMBL/GenBank/DDBJ databases">
        <authorList>
            <person name="Qu J."/>
            <person name="Murali S.C."/>
            <person name="Bandaranaike D."/>
            <person name="Bellair M."/>
            <person name="Blankenburg K."/>
            <person name="Chao H."/>
            <person name="Dinh H."/>
            <person name="Doddapaneni H."/>
            <person name="Downs B."/>
            <person name="Dugan-Rocha S."/>
            <person name="Elkadiri S."/>
            <person name="Gnanaolivu R.D."/>
            <person name="Hernandez B."/>
            <person name="Javaid M."/>
            <person name="Jayaseelan J.C."/>
            <person name="Lee S."/>
            <person name="Li M."/>
            <person name="Ming W."/>
            <person name="Munidasa M."/>
            <person name="Muniz J."/>
            <person name="Nguyen L."/>
            <person name="Ongeri F."/>
            <person name="Osuji N."/>
            <person name="Pu L.-L."/>
            <person name="Puazo M."/>
            <person name="Qu C."/>
            <person name="Quiroz J."/>
            <person name="Raj R."/>
            <person name="Weissenberger G."/>
            <person name="Xin Y."/>
            <person name="Zou X."/>
            <person name="Han Y."/>
            <person name="Richards S."/>
            <person name="Worley K."/>
            <person name="Muzny D."/>
            <person name="Gibbs R."/>
        </authorList>
    </citation>
    <scope>NUCLEOTIDE SEQUENCE</scope>
    <source>
        <strain evidence="3">Sampled in the wild</strain>
    </source>
</reference>
<dbReference type="InterPro" id="IPR003961">
    <property type="entry name" value="FN3_dom"/>
</dbReference>
<dbReference type="InterPro" id="IPR036179">
    <property type="entry name" value="Ig-like_dom_sf"/>
</dbReference>
<dbReference type="Proteomes" id="UP000792457">
    <property type="component" value="Unassembled WGS sequence"/>
</dbReference>
<dbReference type="InterPro" id="IPR050958">
    <property type="entry name" value="Cell_Adh-Cytoskel_Orgn"/>
</dbReference>
<dbReference type="CDD" id="cd00063">
    <property type="entry name" value="FN3"/>
    <property type="match status" value="1"/>
</dbReference>
<accession>A0A8K0K9H6</accession>
<evidence type="ECO:0000313" key="4">
    <source>
        <dbReference type="Proteomes" id="UP000792457"/>
    </source>
</evidence>
<dbReference type="SUPFAM" id="SSF49265">
    <property type="entry name" value="Fibronectin type III"/>
    <property type="match status" value="1"/>
</dbReference>
<dbReference type="PROSITE" id="PS50835">
    <property type="entry name" value="IG_LIKE"/>
    <property type="match status" value="1"/>
</dbReference>
<keyword evidence="4" id="KW-1185">Reference proteome</keyword>
<dbReference type="AlphaFoldDB" id="A0A8K0K9H6"/>
<dbReference type="Pfam" id="PF00041">
    <property type="entry name" value="fn3"/>
    <property type="match status" value="1"/>
</dbReference>
<organism evidence="3 4">
    <name type="scientific">Ladona fulva</name>
    <name type="common">Scarce chaser dragonfly</name>
    <name type="synonym">Libellula fulva</name>
    <dbReference type="NCBI Taxonomy" id="123851"/>
    <lineage>
        <taxon>Eukaryota</taxon>
        <taxon>Metazoa</taxon>
        <taxon>Ecdysozoa</taxon>
        <taxon>Arthropoda</taxon>
        <taxon>Hexapoda</taxon>
        <taxon>Insecta</taxon>
        <taxon>Pterygota</taxon>
        <taxon>Palaeoptera</taxon>
        <taxon>Odonata</taxon>
        <taxon>Epiprocta</taxon>
        <taxon>Anisoptera</taxon>
        <taxon>Libelluloidea</taxon>
        <taxon>Libellulidae</taxon>
        <taxon>Ladona</taxon>
    </lineage>
</organism>
<sequence length="230" mass="26197">MFLRKVLWFRNTLRLETTERHITESRGSRHTLLLRKVHSADFGNYSCLADNTLGKTRQYVELSGRPNPAEFTSEPLSRYRDSYNISWSVVSYSPVEEYKLYYRKLPDNDTYGIMHGGRNHLGDGRGHMGMSYVGDGRGAWHMMIVQPGPIGAMVSSSALSANKGHINQNQAFTHWGSFMLKDLEPGYNYEAKVQARNRYGWGEPSKRFTFSIRGSGMNAFLASRKYACST</sequence>
<dbReference type="EMBL" id="KZ308438">
    <property type="protein sequence ID" value="KAG8229665.1"/>
    <property type="molecule type" value="Genomic_DNA"/>
</dbReference>
<evidence type="ECO:0000256" key="1">
    <source>
        <dbReference type="ARBA" id="ARBA00023319"/>
    </source>
</evidence>
<name>A0A8K0K9H6_LADFU</name>
<keyword evidence="1" id="KW-0393">Immunoglobulin domain</keyword>
<proteinExistence type="predicted"/>
<dbReference type="InterPro" id="IPR036116">
    <property type="entry name" value="FN3_sf"/>
</dbReference>
<feature type="domain" description="Ig-like" evidence="2">
    <location>
        <begin position="6"/>
        <end position="63"/>
    </location>
</feature>
<dbReference type="GO" id="GO:0043025">
    <property type="term" value="C:neuronal cell body"/>
    <property type="evidence" value="ECO:0007669"/>
    <property type="project" value="TreeGrafter"/>
</dbReference>
<dbReference type="OrthoDB" id="6159398at2759"/>
<dbReference type="CDD" id="cd00096">
    <property type="entry name" value="Ig"/>
    <property type="match status" value="1"/>
</dbReference>
<dbReference type="GO" id="GO:0005886">
    <property type="term" value="C:plasma membrane"/>
    <property type="evidence" value="ECO:0007669"/>
    <property type="project" value="TreeGrafter"/>
</dbReference>
<evidence type="ECO:0000313" key="3">
    <source>
        <dbReference type="EMBL" id="KAG8229665.1"/>
    </source>
</evidence>
<dbReference type="Gene3D" id="2.60.40.10">
    <property type="entry name" value="Immunoglobulins"/>
    <property type="match status" value="2"/>
</dbReference>
<dbReference type="SMART" id="SM00060">
    <property type="entry name" value="FN3"/>
    <property type="match status" value="1"/>
</dbReference>
<dbReference type="InterPro" id="IPR013783">
    <property type="entry name" value="Ig-like_fold"/>
</dbReference>
<dbReference type="GO" id="GO:0007156">
    <property type="term" value="P:homophilic cell adhesion via plasma membrane adhesion molecules"/>
    <property type="evidence" value="ECO:0007669"/>
    <property type="project" value="TreeGrafter"/>
</dbReference>